<dbReference type="Proteomes" id="UP000426328">
    <property type="component" value="Chromosome"/>
</dbReference>
<keyword evidence="1" id="KW-0472">Membrane</keyword>
<protein>
    <submittedName>
        <fullName evidence="3">Uncharacterized protein</fullName>
    </submittedName>
</protein>
<dbReference type="AlphaFoldDB" id="A0A650CUI2"/>
<feature type="transmembrane region" description="Helical" evidence="1">
    <location>
        <begin position="151"/>
        <end position="169"/>
    </location>
</feature>
<accession>A0A650CUI2</accession>
<name>A0A650CUI2_ACIAM</name>
<evidence type="ECO:0000313" key="4">
    <source>
        <dbReference type="Proteomes" id="UP000426328"/>
    </source>
</evidence>
<organism evidence="3 4">
    <name type="scientific">Acidianus ambivalens</name>
    <name type="common">Desulfurolobus ambivalens</name>
    <dbReference type="NCBI Taxonomy" id="2283"/>
    <lineage>
        <taxon>Archaea</taxon>
        <taxon>Thermoproteota</taxon>
        <taxon>Thermoprotei</taxon>
        <taxon>Sulfolobales</taxon>
        <taxon>Sulfolobaceae</taxon>
        <taxon>Acidianus</taxon>
    </lineage>
</organism>
<dbReference type="EMBL" id="WHYS01000002">
    <property type="protein sequence ID" value="MQL55985.1"/>
    <property type="molecule type" value="Genomic_DNA"/>
</dbReference>
<evidence type="ECO:0000256" key="1">
    <source>
        <dbReference type="SAM" id="Phobius"/>
    </source>
</evidence>
<keyword evidence="1" id="KW-0812">Transmembrane</keyword>
<feature type="transmembrane region" description="Helical" evidence="1">
    <location>
        <begin position="50"/>
        <end position="76"/>
    </location>
</feature>
<keyword evidence="1" id="KW-1133">Transmembrane helix</keyword>
<dbReference type="GeneID" id="42779120"/>
<reference evidence="3 4" key="2">
    <citation type="submission" date="2019-10" db="EMBL/GenBank/DDBJ databases">
        <title>Genome Sequences from Six Type Strain Members of the Archaeal Family Sulfolobaceae: Acidianus ambivalens, Acidianus infernus, Metallosphaera prunae, Stygiolobus azoricus, Sulfolobus metallicus, and Sulfurisphaera ohwakuensis.</title>
        <authorList>
            <person name="Counts J.A."/>
            <person name="Kelly R.M."/>
        </authorList>
    </citation>
    <scope>NUCLEOTIDE SEQUENCE [LARGE SCALE GENOMIC DNA]</scope>
    <source>
        <strain evidence="3 4">LEI 10</strain>
    </source>
</reference>
<evidence type="ECO:0000313" key="5">
    <source>
        <dbReference type="Proteomes" id="UP000474054"/>
    </source>
</evidence>
<dbReference type="EMBL" id="CP045482">
    <property type="protein sequence ID" value="QGR21458.1"/>
    <property type="molecule type" value="Genomic_DNA"/>
</dbReference>
<keyword evidence="4" id="KW-1185">Reference proteome</keyword>
<evidence type="ECO:0000313" key="2">
    <source>
        <dbReference type="EMBL" id="MQL55985.1"/>
    </source>
</evidence>
<evidence type="ECO:0000313" key="3">
    <source>
        <dbReference type="EMBL" id="QGR21458.1"/>
    </source>
</evidence>
<proteinExistence type="predicted"/>
<gene>
    <name evidence="3" type="ORF">D1866_05250</name>
    <name evidence="2" type="ORF">GFB69_09575</name>
</gene>
<feature type="transmembrane region" description="Helical" evidence="1">
    <location>
        <begin position="88"/>
        <end position="113"/>
    </location>
</feature>
<sequence length="172" mass="20354">MIKYPLSTLALILNVVVALLPYCWWTYSVGGIVKIDDSLFLLNIYFEGQYLYISNFINMILFAFRFYVIAVSLYFLYLILRRGEKRNYLLIAWASLFYILDPVIIYIIFNYILSHFIQGVTYPFFIIGQESVEFTDSGYQITMLIQSYPTFTYWFSLAVGIINLISRFLKKY</sequence>
<dbReference type="Proteomes" id="UP000474054">
    <property type="component" value="Unassembled WGS sequence"/>
</dbReference>
<dbReference type="KEGG" id="aamb:D1866_05250"/>
<feature type="transmembrane region" description="Helical" evidence="1">
    <location>
        <begin position="9"/>
        <end position="30"/>
    </location>
</feature>
<dbReference type="RefSeq" id="WP_152942267.1">
    <property type="nucleotide sequence ID" value="NZ_CP045482.1"/>
</dbReference>
<reference evidence="2 5" key="1">
    <citation type="submission" date="2019-10" db="EMBL/GenBank/DDBJ databases">
        <title>Comparative genomics of sulfur disproportionating microorganisms.</title>
        <authorList>
            <person name="Ward L.M."/>
            <person name="Bertran E."/>
            <person name="Johnston D."/>
        </authorList>
    </citation>
    <scope>NUCLEOTIDE SEQUENCE [LARGE SCALE GENOMIC DNA]</scope>
    <source>
        <strain evidence="2 5">DSM 3772</strain>
    </source>
</reference>